<name>A0A8J6BJX6_ZIZPA</name>
<evidence type="ECO:0000313" key="2">
    <source>
        <dbReference type="EMBL" id="KAG8088619.1"/>
    </source>
</evidence>
<feature type="region of interest" description="Disordered" evidence="1">
    <location>
        <begin position="89"/>
        <end position="117"/>
    </location>
</feature>
<dbReference type="AlphaFoldDB" id="A0A8J6BJX6"/>
<protein>
    <submittedName>
        <fullName evidence="2">Uncharacterized protein</fullName>
    </submittedName>
</protein>
<sequence length="117" mass="12928">MLLRRPRFLRTGSSVACACVPLLVPFVGADLDFTEWMVPLHQAYLGLRSTNLVSEVGQSDGAYLNLAIESAMSQLIALAQGSLVSLSMERSHHDHEDTRLHEHAEAAEEATREVRVE</sequence>
<evidence type="ECO:0000313" key="3">
    <source>
        <dbReference type="Proteomes" id="UP000729402"/>
    </source>
</evidence>
<evidence type="ECO:0000256" key="1">
    <source>
        <dbReference type="SAM" id="MobiDB-lite"/>
    </source>
</evidence>
<organism evidence="2 3">
    <name type="scientific">Zizania palustris</name>
    <name type="common">Northern wild rice</name>
    <dbReference type="NCBI Taxonomy" id="103762"/>
    <lineage>
        <taxon>Eukaryota</taxon>
        <taxon>Viridiplantae</taxon>
        <taxon>Streptophyta</taxon>
        <taxon>Embryophyta</taxon>
        <taxon>Tracheophyta</taxon>
        <taxon>Spermatophyta</taxon>
        <taxon>Magnoliopsida</taxon>
        <taxon>Liliopsida</taxon>
        <taxon>Poales</taxon>
        <taxon>Poaceae</taxon>
        <taxon>BOP clade</taxon>
        <taxon>Oryzoideae</taxon>
        <taxon>Oryzeae</taxon>
        <taxon>Zizaniinae</taxon>
        <taxon>Zizania</taxon>
    </lineage>
</organism>
<keyword evidence="3" id="KW-1185">Reference proteome</keyword>
<dbReference type="Proteomes" id="UP000729402">
    <property type="component" value="Unassembled WGS sequence"/>
</dbReference>
<gene>
    <name evidence="2" type="ORF">GUJ93_ZPchr0010g8419</name>
</gene>
<reference evidence="2" key="2">
    <citation type="submission" date="2021-02" db="EMBL/GenBank/DDBJ databases">
        <authorList>
            <person name="Kimball J.A."/>
            <person name="Haas M.W."/>
            <person name="Macchietto M."/>
            <person name="Kono T."/>
            <person name="Duquette J."/>
            <person name="Shao M."/>
        </authorList>
    </citation>
    <scope>NUCLEOTIDE SEQUENCE</scope>
    <source>
        <tissue evidence="2">Fresh leaf tissue</tissue>
    </source>
</reference>
<accession>A0A8J6BJX6</accession>
<proteinExistence type="predicted"/>
<comment type="caution">
    <text evidence="2">The sequence shown here is derived from an EMBL/GenBank/DDBJ whole genome shotgun (WGS) entry which is preliminary data.</text>
</comment>
<reference evidence="2" key="1">
    <citation type="journal article" date="2021" name="bioRxiv">
        <title>Whole Genome Assembly and Annotation of Northern Wild Rice, Zizania palustris L., Supports a Whole Genome Duplication in the Zizania Genus.</title>
        <authorList>
            <person name="Haas M."/>
            <person name="Kono T."/>
            <person name="Macchietto M."/>
            <person name="Millas R."/>
            <person name="McGilp L."/>
            <person name="Shao M."/>
            <person name="Duquette J."/>
            <person name="Hirsch C.N."/>
            <person name="Kimball J."/>
        </authorList>
    </citation>
    <scope>NUCLEOTIDE SEQUENCE</scope>
    <source>
        <tissue evidence="2">Fresh leaf tissue</tissue>
    </source>
</reference>
<dbReference type="EMBL" id="JAAALK010000082">
    <property type="protein sequence ID" value="KAG8088619.1"/>
    <property type="molecule type" value="Genomic_DNA"/>
</dbReference>